<dbReference type="GeneTree" id="ENSGT00390000001116"/>
<feature type="compositionally biased region" description="Polar residues" evidence="2">
    <location>
        <begin position="380"/>
        <end position="398"/>
    </location>
</feature>
<dbReference type="AlphaFoldDB" id="A0A8C4Z1D3"/>
<feature type="region of interest" description="Disordered" evidence="2">
    <location>
        <begin position="1466"/>
        <end position="1501"/>
    </location>
</feature>
<evidence type="ECO:0000313" key="5">
    <source>
        <dbReference type="Proteomes" id="UP000694546"/>
    </source>
</evidence>
<dbReference type="PANTHER" id="PTHR21563">
    <property type="entry name" value="ZINC FINGER C3H1 DOMAIN-CONTAINING PROTEIN"/>
    <property type="match status" value="1"/>
</dbReference>
<feature type="compositionally biased region" description="Pro residues" evidence="2">
    <location>
        <begin position="1118"/>
        <end position="1158"/>
    </location>
</feature>
<dbReference type="GO" id="GO:0005634">
    <property type="term" value="C:nucleus"/>
    <property type="evidence" value="ECO:0007669"/>
    <property type="project" value="TreeGrafter"/>
</dbReference>
<feature type="region of interest" description="Disordered" evidence="2">
    <location>
        <begin position="811"/>
        <end position="852"/>
    </location>
</feature>
<gene>
    <name evidence="4" type="primary">zfc3h1</name>
</gene>
<dbReference type="PANTHER" id="PTHR21563:SF3">
    <property type="entry name" value="ZINC FINGER C3H1 DOMAIN-CONTAINING PROTEIN"/>
    <property type="match status" value="1"/>
</dbReference>
<keyword evidence="1" id="KW-0175">Coiled coil</keyword>
<name>A0A8C4Z1D3_GADMO</name>
<dbReference type="Gene3D" id="1.25.40.10">
    <property type="entry name" value="Tetratricopeptide repeat domain"/>
    <property type="match status" value="2"/>
</dbReference>
<feature type="region of interest" description="Disordered" evidence="2">
    <location>
        <begin position="78"/>
        <end position="111"/>
    </location>
</feature>
<dbReference type="InterPro" id="IPR019607">
    <property type="entry name" value="Putative_zinc-finger_domain"/>
</dbReference>
<dbReference type="GeneID" id="115550546"/>
<dbReference type="OrthoDB" id="1922977at2759"/>
<feature type="compositionally biased region" description="Basic and acidic residues" evidence="2">
    <location>
        <begin position="589"/>
        <end position="606"/>
    </location>
</feature>
<dbReference type="Ensembl" id="ENSGMOT00000005015.2">
    <property type="protein sequence ID" value="ENSGMOP00000004874.2"/>
    <property type="gene ID" value="ENSGMOG00000004527.2"/>
</dbReference>
<dbReference type="Proteomes" id="UP000694546">
    <property type="component" value="Chromosome 9"/>
</dbReference>
<feature type="compositionally biased region" description="Low complexity" evidence="2">
    <location>
        <begin position="1159"/>
        <end position="1168"/>
    </location>
</feature>
<dbReference type="OMA" id="CKENFDD"/>
<accession>A0A8C4Z1D3</accession>
<dbReference type="GO" id="GO:0000178">
    <property type="term" value="C:exosome (RNase complex)"/>
    <property type="evidence" value="ECO:0007669"/>
    <property type="project" value="TreeGrafter"/>
</dbReference>
<keyword evidence="5" id="KW-1185">Reference proteome</keyword>
<feature type="compositionally biased region" description="Basic and acidic residues" evidence="2">
    <location>
        <begin position="892"/>
        <end position="919"/>
    </location>
</feature>
<feature type="compositionally biased region" description="Pro residues" evidence="2">
    <location>
        <begin position="93"/>
        <end position="102"/>
    </location>
</feature>
<feature type="coiled-coil region" evidence="1">
    <location>
        <begin position="1010"/>
        <end position="1044"/>
    </location>
</feature>
<feature type="coiled-coil region" evidence="1">
    <location>
        <begin position="1079"/>
        <end position="1106"/>
    </location>
</feature>
<feature type="region of interest" description="Disordered" evidence="2">
    <location>
        <begin position="872"/>
        <end position="936"/>
    </location>
</feature>
<feature type="region of interest" description="Disordered" evidence="2">
    <location>
        <begin position="451"/>
        <end position="606"/>
    </location>
</feature>
<dbReference type="SUPFAM" id="SSF48452">
    <property type="entry name" value="TPR-like"/>
    <property type="match status" value="1"/>
</dbReference>
<feature type="region of interest" description="Disordered" evidence="2">
    <location>
        <begin position="148"/>
        <end position="200"/>
    </location>
</feature>
<evidence type="ECO:0000256" key="2">
    <source>
        <dbReference type="SAM" id="MobiDB-lite"/>
    </source>
</evidence>
<evidence type="ECO:0000259" key="3">
    <source>
        <dbReference type="Pfam" id="PF10650"/>
    </source>
</evidence>
<feature type="region of interest" description="Disordered" evidence="2">
    <location>
        <begin position="720"/>
        <end position="748"/>
    </location>
</feature>
<dbReference type="InterPro" id="IPR039278">
    <property type="entry name" value="Red1"/>
</dbReference>
<feature type="region of interest" description="Disordered" evidence="2">
    <location>
        <begin position="255"/>
        <end position="275"/>
    </location>
</feature>
<organism evidence="4 5">
    <name type="scientific">Gadus morhua</name>
    <name type="common">Atlantic cod</name>
    <dbReference type="NCBI Taxonomy" id="8049"/>
    <lineage>
        <taxon>Eukaryota</taxon>
        <taxon>Metazoa</taxon>
        <taxon>Chordata</taxon>
        <taxon>Craniata</taxon>
        <taxon>Vertebrata</taxon>
        <taxon>Euteleostomi</taxon>
        <taxon>Actinopterygii</taxon>
        <taxon>Neopterygii</taxon>
        <taxon>Teleostei</taxon>
        <taxon>Neoteleostei</taxon>
        <taxon>Acanthomorphata</taxon>
        <taxon>Zeiogadaria</taxon>
        <taxon>Gadariae</taxon>
        <taxon>Gadiformes</taxon>
        <taxon>Gadoidei</taxon>
        <taxon>Gadidae</taxon>
        <taxon>Gadus</taxon>
    </lineage>
</organism>
<evidence type="ECO:0000313" key="4">
    <source>
        <dbReference type="Ensembl" id="ENSGMOP00000004874.2"/>
    </source>
</evidence>
<feature type="compositionally biased region" description="Low complexity" evidence="2">
    <location>
        <begin position="1221"/>
        <end position="1242"/>
    </location>
</feature>
<dbReference type="RefSeq" id="XP_030221528.1">
    <property type="nucleotide sequence ID" value="XM_030365668.1"/>
</dbReference>
<feature type="compositionally biased region" description="Low complexity" evidence="2">
    <location>
        <begin position="676"/>
        <end position="685"/>
    </location>
</feature>
<evidence type="ECO:0000256" key="1">
    <source>
        <dbReference type="SAM" id="Coils"/>
    </source>
</evidence>
<dbReference type="Pfam" id="PF10650">
    <property type="entry name" value="zf-C3H1"/>
    <property type="match status" value="1"/>
</dbReference>
<reference evidence="4" key="1">
    <citation type="submission" date="2025-08" db="UniProtKB">
        <authorList>
            <consortium name="Ensembl"/>
        </authorList>
    </citation>
    <scope>IDENTIFICATION</scope>
</reference>
<protein>
    <recommendedName>
        <fullName evidence="3">Putative zinc-finger domain-containing protein</fullName>
    </recommendedName>
</protein>
<feature type="compositionally biased region" description="Low complexity" evidence="2">
    <location>
        <begin position="463"/>
        <end position="477"/>
    </location>
</feature>
<feature type="region of interest" description="Disordered" evidence="2">
    <location>
        <begin position="667"/>
        <end position="686"/>
    </location>
</feature>
<feature type="domain" description="Putative zinc-finger" evidence="3">
    <location>
        <begin position="1363"/>
        <end position="1383"/>
    </location>
</feature>
<feature type="region of interest" description="Disordered" evidence="2">
    <location>
        <begin position="626"/>
        <end position="658"/>
    </location>
</feature>
<dbReference type="InterPro" id="IPR003107">
    <property type="entry name" value="HAT"/>
</dbReference>
<feature type="region of interest" description="Disordered" evidence="2">
    <location>
        <begin position="761"/>
        <end position="788"/>
    </location>
</feature>
<feature type="compositionally biased region" description="Low complexity" evidence="2">
    <location>
        <begin position="497"/>
        <end position="515"/>
    </location>
</feature>
<feature type="region of interest" description="Disordered" evidence="2">
    <location>
        <begin position="1"/>
        <end position="44"/>
    </location>
</feature>
<feature type="compositionally biased region" description="Acidic residues" evidence="2">
    <location>
        <begin position="12"/>
        <end position="28"/>
    </location>
</feature>
<feature type="compositionally biased region" description="Basic and acidic residues" evidence="2">
    <location>
        <begin position="478"/>
        <end position="495"/>
    </location>
</feature>
<sequence length="2169" mass="241445">MATSNRSPREEGELEDGEICDDDTEENLPVELCGGRPSVDSSRRLNHHHTHNLLPLMAHPPPDFRHLMPFDFGPHLLGPFPPSHRQQCGPSGPDRPPPPGLGPPHMDLNQRSGFWERSHNALGRYRHRAVPPGGRDDWSRPIWGEGVGAGRGAGNLRPPSERYGPGELQLNKNESPPRKQKQPWPIQVRKPGHSVAKSENVMDESFEDLLSKYKQIQLELECIRKQESKALEPRDSPSRDQPPPEILANVTVQRTEAEPASIQSHSAIEEAADPQRTEKKVFQAFNLKPLRQKLLTPLELDALKKKLEEENGVGQEVEQGQAQQADGPEGDVVQVPACLRGNGEGPNHAEAMLPGEDLIVLDECFGCAEEEEHGDLEKNPNFSRELSTSSEDSVTSPEKTGLPRRVEEEELSEMQLRLLALQSASKKWQQKEQQVMKESKERITKASQDKNLGMIPGNATLGRPRVTTRSASTAAAAERARTRVMPLERARERARSAARTAAARPAGRTPGRPAAKPGLRPPAARLMDRGRASPLERERAKPVSKLAAERSRTPGKAPLAKKMISPGSSAKQAARKQQLRTWKLQQQSEEEKRRLEDEERSKREEEIRKIRDLSNQDEQYNRFMKLVGGKAQARSKSKDREHRKSMSKQGLDASGNLYQYDNYDEVAMDTDSETGSPASSPAHHPLSTEYLPSMSYLPCYPADSTHFGMNLVQQFLPHMLPGVPPPPPPPEESLPPKPPFADEEEEEEMLLRETCLMSMANKRVPGPGEESPDSEPPSPKAPAPVGVQLPPRGNLSMVNLNAVPQARAPKFSRGHHVPRPPLVLPRHRPVVVQLHDSDDSESEPEASSSTMSSFGCLDLMIKEARRTVEAAKPKAAVSEKENNPLKTPEALPEAKKTEYRKLREEIASREKQRLLKDPSHSPMGSASPAASDTEMDTFSRASAELHLSATEKRLTKHRAIMQKDEAILRQLLQQELKKRESLGAAEGKVAKLREQLLASEKVVSANLTLLKKLQEQVQRVEHRVAVKKDQAGKLEKELSQAQLAAGRGIKRRLEPNHSKSGKLSRLDAAPHAGRHFAELIAQKQRLQQLESEYAQKIQKLKETQALHNRASLAEAPRAPTPPQPQTQPLPPPLPQPLPQPQPPAPAPPPPAPQAPPSSPFALPQPSLLDLSQDKLTLGNEEPPDDGEGEPAPATGRGARRLSLRQQGTFTKPKLEQPGGSTPAAKNKPAAKAKATPTNTATPSSQGAAAGSTGPTPVFQGLDAEALKAQYELQVELGELLQRELRKAWEDAESPPAGKVIVVDLETVTSTAALPELKPVPFAPYHSPLLAFKAYRFSPYYRTKEKLSLSSVTYSNTVEAKTSFCRFDLTGTCNDDDCQWQHMRNCMLSGNQLFQDILSYNLPLIGCSESSSDDDVRVSTEKYIKKLFGAPTKDRMGIDQKAVLLVSKVNESQRHVPPFTTCKDVRRWRPKQAAQRSSAPSEDSEEESPGDTPAAGKHVERTKSRLASLDVCVAPEDRRYFISETDDIANLESSVAESPRDAQLWIKLAFRYLSQNDTPASESLEAALNTLSRALEDNSSNAEIWCHYLSLFSRRGSWKEVQEMCEMAVENAPDPQVWWRYLNLESSFEGKDYVCDRLLRFLVARATSDGVTEKLSFQLLETLLYRVDLNIFTGRIGGALAILQNSLKSASERCIAEHLTASDRTLLWLSYIHLTEFDCLPSCLYDPAASGPGRLVSREPFQLPWRSAQDISTPPQSLVALFQDAILQCTDEKLPAAERVTACLPLHTNLLCLNRLLGRLEEAVQLCEPLLEACPVACELRDALADLHQRQGNGEQAVTVWLHALAECPNNAQIFYHTCRFLMAQDKPSAIPPLFGAFFLSLCEDEQNQLDPLDILRHILGLPTSVILKGSIIKKHLEEKLLPQMPYLHLIHCRWNWLQGSTEETASAFERALGSAMPLDLLHKLWMDYLLFSSCRPGGVQAPRGRSRGLWELVHRCLGTVPSRLEVPFSPAQYWSCYRFHNKVVNHYLSCLLPSQHAMVLEKLRYAMPNNAELGLRLLYQEWRDGGMEHLKFQARLLTTSHPKCLAIWKIAIAVEWELKERAEVRLLYRQVLRHLPLCAALWKDRLLFQAAEGGNSDKLRKLGDRCRELGVSLNEPLSLGPAQTQGDHT</sequence>
<feature type="compositionally biased region" description="Basic and acidic residues" evidence="2">
    <location>
        <begin position="526"/>
        <end position="552"/>
    </location>
</feature>
<feature type="region of interest" description="Disordered" evidence="2">
    <location>
        <begin position="1113"/>
        <end position="1256"/>
    </location>
</feature>
<feature type="compositionally biased region" description="Basic and acidic residues" evidence="2">
    <location>
        <begin position="872"/>
        <end position="883"/>
    </location>
</feature>
<feature type="region of interest" description="Disordered" evidence="2">
    <location>
        <begin position="371"/>
        <end position="406"/>
    </location>
</feature>
<dbReference type="SMART" id="SM00386">
    <property type="entry name" value="HAT"/>
    <property type="match status" value="5"/>
</dbReference>
<feature type="compositionally biased region" description="Pro residues" evidence="2">
    <location>
        <begin position="722"/>
        <end position="739"/>
    </location>
</feature>
<proteinExistence type="predicted"/>
<reference evidence="4" key="2">
    <citation type="submission" date="2025-09" db="UniProtKB">
        <authorList>
            <consortium name="Ensembl"/>
        </authorList>
    </citation>
    <scope>IDENTIFICATION</scope>
</reference>
<dbReference type="InterPro" id="IPR011990">
    <property type="entry name" value="TPR-like_helical_dom_sf"/>
</dbReference>